<evidence type="ECO:0000259" key="1">
    <source>
        <dbReference type="Pfam" id="PF12728"/>
    </source>
</evidence>
<dbReference type="AlphaFoldDB" id="A0A399FBG9"/>
<comment type="caution">
    <text evidence="2">The sequence shown here is derived from an EMBL/GenBank/DDBJ whole genome shotgun (WGS) entry which is preliminary data.</text>
</comment>
<proteinExistence type="predicted"/>
<keyword evidence="3" id="KW-1185">Reference proteome</keyword>
<protein>
    <submittedName>
        <fullName evidence="2">DNA binding domain, excisionase family</fullName>
    </submittedName>
</protein>
<evidence type="ECO:0000313" key="3">
    <source>
        <dbReference type="Proteomes" id="UP000266178"/>
    </source>
</evidence>
<dbReference type="Proteomes" id="UP000266178">
    <property type="component" value="Unassembled WGS sequence"/>
</dbReference>
<dbReference type="InterPro" id="IPR041657">
    <property type="entry name" value="HTH_17"/>
</dbReference>
<feature type="domain" description="Helix-turn-helix" evidence="1">
    <location>
        <begin position="23"/>
        <end position="70"/>
    </location>
</feature>
<reference evidence="2 3" key="1">
    <citation type="submission" date="2018-08" db="EMBL/GenBank/DDBJ databases">
        <title>Meiothermus granaticius genome AF-68 sequencing project.</title>
        <authorList>
            <person name="Da Costa M.S."/>
            <person name="Albuquerque L."/>
            <person name="Raposo P."/>
            <person name="Froufe H.J.C."/>
            <person name="Barroso C.S."/>
            <person name="Egas C."/>
        </authorList>
    </citation>
    <scope>NUCLEOTIDE SEQUENCE [LARGE SCALE GENOMIC DNA]</scope>
    <source>
        <strain evidence="2 3">AF-68</strain>
    </source>
</reference>
<dbReference type="NCBIfam" id="TIGR01764">
    <property type="entry name" value="excise"/>
    <property type="match status" value="1"/>
</dbReference>
<dbReference type="EMBL" id="QWLB01000005">
    <property type="protein sequence ID" value="RIH93558.1"/>
    <property type="molecule type" value="Genomic_DNA"/>
</dbReference>
<dbReference type="OrthoDB" id="9806039at2"/>
<evidence type="ECO:0000313" key="2">
    <source>
        <dbReference type="EMBL" id="RIH93558.1"/>
    </source>
</evidence>
<gene>
    <name evidence="2" type="ORF">Mgrana_00612</name>
</gene>
<name>A0A399FBG9_9DEIN</name>
<dbReference type="RefSeq" id="WP_119356131.1">
    <property type="nucleotide sequence ID" value="NZ_BJXM01000003.1"/>
</dbReference>
<dbReference type="GO" id="GO:0003677">
    <property type="term" value="F:DNA binding"/>
    <property type="evidence" value="ECO:0007669"/>
    <property type="project" value="InterPro"/>
</dbReference>
<dbReference type="Pfam" id="PF12728">
    <property type="entry name" value="HTH_17"/>
    <property type="match status" value="1"/>
</dbReference>
<sequence length="79" mass="8552">MQTSMVNGGAASAERESKAKLAYSVEEFAQAVGLSRNHAYALVRGGIVKAVRAGSRWVIPIKAVECWLEDKDDCAGRNR</sequence>
<dbReference type="InterPro" id="IPR010093">
    <property type="entry name" value="SinI_DNA-bd"/>
</dbReference>
<organism evidence="2 3">
    <name type="scientific">Meiothermus granaticius NBRC 107808</name>
    <dbReference type="NCBI Taxonomy" id="1227551"/>
    <lineage>
        <taxon>Bacteria</taxon>
        <taxon>Thermotogati</taxon>
        <taxon>Deinococcota</taxon>
        <taxon>Deinococci</taxon>
        <taxon>Thermales</taxon>
        <taxon>Thermaceae</taxon>
        <taxon>Meiothermus</taxon>
    </lineage>
</organism>
<accession>A0A399FBG9</accession>